<name>A0A1I7XU68_HETBA</name>
<organism evidence="1 2">
    <name type="scientific">Heterorhabditis bacteriophora</name>
    <name type="common">Entomopathogenic nematode worm</name>
    <dbReference type="NCBI Taxonomy" id="37862"/>
    <lineage>
        <taxon>Eukaryota</taxon>
        <taxon>Metazoa</taxon>
        <taxon>Ecdysozoa</taxon>
        <taxon>Nematoda</taxon>
        <taxon>Chromadorea</taxon>
        <taxon>Rhabditida</taxon>
        <taxon>Rhabditina</taxon>
        <taxon>Rhabditomorpha</taxon>
        <taxon>Strongyloidea</taxon>
        <taxon>Heterorhabditidae</taxon>
        <taxon>Heterorhabditis</taxon>
    </lineage>
</organism>
<protein>
    <submittedName>
        <fullName evidence="2">Uncharacterized protein</fullName>
    </submittedName>
</protein>
<dbReference type="AlphaFoldDB" id="A0A1I7XU68"/>
<keyword evidence="1" id="KW-1185">Reference proteome</keyword>
<evidence type="ECO:0000313" key="2">
    <source>
        <dbReference type="WBParaSite" id="Hba_21294"/>
    </source>
</evidence>
<dbReference type="WBParaSite" id="Hba_21294">
    <property type="protein sequence ID" value="Hba_21294"/>
    <property type="gene ID" value="Hba_21294"/>
</dbReference>
<dbReference type="Proteomes" id="UP000095283">
    <property type="component" value="Unplaced"/>
</dbReference>
<evidence type="ECO:0000313" key="1">
    <source>
        <dbReference type="Proteomes" id="UP000095283"/>
    </source>
</evidence>
<reference evidence="2" key="1">
    <citation type="submission" date="2016-11" db="UniProtKB">
        <authorList>
            <consortium name="WormBaseParasite"/>
        </authorList>
    </citation>
    <scope>IDENTIFICATION</scope>
</reference>
<sequence>MYRGCVAVRSEPVPIYMDNMLNGGRAVYDNQSPPVQDQEDQVTKVQLAMYIEGMSSFRTQTMVRS</sequence>
<accession>A0A1I7XU68</accession>
<proteinExistence type="predicted"/>